<protein>
    <submittedName>
        <fullName evidence="1">Uncharacterized protein</fullName>
    </submittedName>
</protein>
<dbReference type="RefSeq" id="WP_016575043.1">
    <property type="nucleotide sequence ID" value="NZ_BHXC01000007.1"/>
</dbReference>
<accession>A0A059WAL6</accession>
<proteinExistence type="predicted"/>
<gene>
    <name evidence="1" type="ORF">SALB_07104</name>
</gene>
<sequence>MRRALAALLGALALTGVLSAPAYADGTGPGVTGVLGNPLKVASDLGPLHVGRLPLLTRN</sequence>
<dbReference type="AlphaFoldDB" id="A0A059WAL6"/>
<comment type="caution">
    <text evidence="1">The sequence shown here is derived from an EMBL/GenBank/DDBJ whole genome shotgun (WGS) entry which is preliminary data.</text>
</comment>
<name>A0A059WAL6_STRNR</name>
<evidence type="ECO:0000313" key="1">
    <source>
        <dbReference type="EMBL" id="GCB94305.1"/>
    </source>
</evidence>
<reference evidence="1 2" key="1">
    <citation type="journal article" date="2019" name="Microbiol. Resour. Announc.">
        <title>Draft Genome Sequence of the Most Traditional epsilon-Poly-l-Lysine Producer, Streptomyces albulus NBRC14147.</title>
        <authorList>
            <person name="Yamanaka K."/>
            <person name="Hamano Y."/>
        </authorList>
    </citation>
    <scope>NUCLEOTIDE SEQUENCE [LARGE SCALE GENOMIC DNA]</scope>
    <source>
        <strain evidence="1 2">NBRC 14147</strain>
    </source>
</reference>
<dbReference type="EMBL" id="BHXC01000007">
    <property type="protein sequence ID" value="GCB94305.1"/>
    <property type="molecule type" value="Genomic_DNA"/>
</dbReference>
<evidence type="ECO:0000313" key="2">
    <source>
        <dbReference type="Proteomes" id="UP000288351"/>
    </source>
</evidence>
<dbReference type="Proteomes" id="UP000288351">
    <property type="component" value="Unassembled WGS sequence"/>
</dbReference>
<organism evidence="1 2">
    <name type="scientific">Streptomyces noursei</name>
    <name type="common">Streptomyces albulus</name>
    <dbReference type="NCBI Taxonomy" id="1971"/>
    <lineage>
        <taxon>Bacteria</taxon>
        <taxon>Bacillati</taxon>
        <taxon>Actinomycetota</taxon>
        <taxon>Actinomycetes</taxon>
        <taxon>Kitasatosporales</taxon>
        <taxon>Streptomycetaceae</taxon>
        <taxon>Streptomyces</taxon>
    </lineage>
</organism>